<name>A0ABW8C3W6_9ACTN</name>
<gene>
    <name evidence="2" type="ORF">ACIGXA_11435</name>
</gene>
<dbReference type="Pfam" id="PF13676">
    <property type="entry name" value="TIR_2"/>
    <property type="match status" value="1"/>
</dbReference>
<comment type="caution">
    <text evidence="2">The sequence shown here is derived from an EMBL/GenBank/DDBJ whole genome shotgun (WGS) entry which is preliminary data.</text>
</comment>
<dbReference type="Gene3D" id="3.40.50.10140">
    <property type="entry name" value="Toll/interleukin-1 receptor homology (TIR) domain"/>
    <property type="match status" value="1"/>
</dbReference>
<dbReference type="SUPFAM" id="SSF52200">
    <property type="entry name" value="Toll/Interleukin receptor TIR domain"/>
    <property type="match status" value="1"/>
</dbReference>
<evidence type="ECO:0000259" key="1">
    <source>
        <dbReference type="Pfam" id="PF13676"/>
    </source>
</evidence>
<dbReference type="RefSeq" id="WP_399647251.1">
    <property type="nucleotide sequence ID" value="NZ_JBITYG010000003.1"/>
</dbReference>
<organism evidence="2 3">
    <name type="scientific">Streptomyces fildesensis</name>
    <dbReference type="NCBI Taxonomy" id="375757"/>
    <lineage>
        <taxon>Bacteria</taxon>
        <taxon>Bacillati</taxon>
        <taxon>Actinomycetota</taxon>
        <taxon>Actinomycetes</taxon>
        <taxon>Kitasatosporales</taxon>
        <taxon>Streptomycetaceae</taxon>
        <taxon>Streptomyces</taxon>
    </lineage>
</organism>
<proteinExistence type="predicted"/>
<dbReference type="EMBL" id="JBITYG010000003">
    <property type="protein sequence ID" value="MFI9101125.1"/>
    <property type="molecule type" value="Genomic_DNA"/>
</dbReference>
<dbReference type="InterPro" id="IPR035897">
    <property type="entry name" value="Toll_tir_struct_dom_sf"/>
</dbReference>
<reference evidence="2 3" key="1">
    <citation type="submission" date="2024-10" db="EMBL/GenBank/DDBJ databases">
        <title>The Natural Products Discovery Center: Release of the First 8490 Sequenced Strains for Exploring Actinobacteria Biosynthetic Diversity.</title>
        <authorList>
            <person name="Kalkreuter E."/>
            <person name="Kautsar S.A."/>
            <person name="Yang D."/>
            <person name="Bader C.D."/>
            <person name="Teijaro C.N."/>
            <person name="Fluegel L."/>
            <person name="Davis C.M."/>
            <person name="Simpson J.R."/>
            <person name="Lauterbach L."/>
            <person name="Steele A.D."/>
            <person name="Gui C."/>
            <person name="Meng S."/>
            <person name="Li G."/>
            <person name="Viehrig K."/>
            <person name="Ye F."/>
            <person name="Su P."/>
            <person name="Kiefer A.F."/>
            <person name="Nichols A."/>
            <person name="Cepeda A.J."/>
            <person name="Yan W."/>
            <person name="Fan B."/>
            <person name="Jiang Y."/>
            <person name="Adhikari A."/>
            <person name="Zheng C.-J."/>
            <person name="Schuster L."/>
            <person name="Cowan T.M."/>
            <person name="Smanski M.J."/>
            <person name="Chevrette M.G."/>
            <person name="De Carvalho L.P.S."/>
            <person name="Shen B."/>
        </authorList>
    </citation>
    <scope>NUCLEOTIDE SEQUENCE [LARGE SCALE GENOMIC DNA]</scope>
    <source>
        <strain evidence="2 3">NPDC053399</strain>
    </source>
</reference>
<evidence type="ECO:0000313" key="3">
    <source>
        <dbReference type="Proteomes" id="UP001614394"/>
    </source>
</evidence>
<keyword evidence="3" id="KW-1185">Reference proteome</keyword>
<dbReference type="Proteomes" id="UP001614394">
    <property type="component" value="Unassembled WGS sequence"/>
</dbReference>
<protein>
    <submittedName>
        <fullName evidence="2">TIR domain-containing protein</fullName>
    </submittedName>
</protein>
<evidence type="ECO:0000313" key="2">
    <source>
        <dbReference type="EMBL" id="MFI9101125.1"/>
    </source>
</evidence>
<accession>A0ABW8C3W6</accession>
<feature type="domain" description="TIR" evidence="1">
    <location>
        <begin position="13"/>
        <end position="125"/>
    </location>
</feature>
<dbReference type="InterPro" id="IPR000157">
    <property type="entry name" value="TIR_dom"/>
</dbReference>
<sequence>MTSNREEIYDLAVSFAGEHREYVERTVRSCERLGLRVFYDRDMNNGWWGKSFIREQREVYSSRTRFFVPFISTEYLAKPIPMDEFSAAMMTAVKQGDGYVLPVLMDDVQVPPDLLHPHIHYLRAKDYSPELLAKQMHARVRQAENVGQQAREVGEVVHEALNRRLPKVVPGDFSKYEELQIVFDYFASQFQTVAPLLRPRGFICTVNRTQERISIRIEKRSEIVYSLDIYKGGSMGDDKLTFGLDHHRSFATGINGWTEPYFDVEADIPKLKMMDLSVLGSFGGSEREFTKEELFDALWERIVDRLEQR</sequence>